<keyword evidence="1" id="KW-0677">Repeat</keyword>
<evidence type="ECO:0000256" key="3">
    <source>
        <dbReference type="ARBA" id="ARBA00038122"/>
    </source>
</evidence>
<name>A0A5C6NAT5_9TELE</name>
<evidence type="ECO:0000256" key="4">
    <source>
        <dbReference type="PROSITE-ProRule" id="PRU00023"/>
    </source>
</evidence>
<dbReference type="Proteomes" id="UP000324091">
    <property type="component" value="Chromosome 3"/>
</dbReference>
<evidence type="ECO:0000256" key="1">
    <source>
        <dbReference type="ARBA" id="ARBA00022737"/>
    </source>
</evidence>
<sequence>MDAESSSITVEQILNFLKETGGKVTNADLIERFRTAIPEEPEKKAAARLQLKTCVNNVAFVRLEDGVKYVCLRRKFAKEDGNSSDMLADVGRYSAGVCSTDAGDGGAPGSGYGSDNQDNMGNRSSLRKEEKTVQETPTVPKITVIGASPLPAEGAVFTLPSPEKLKQPDEVDADGESLSGSEGGVSPKSSRHHFLQSMMSSSPHVRHSLVLRSDGDSTSLDDDRPAVTLDPLEHEWMLCASDGEWSTLQRLLSAEPSLVLRKDFITGFTCLHWAAKQGKPELLALVINFAEQNNLSLSVDVRSNAGYTPLHVAAMQNHLEVLKLLVGAYNADVEIRDYSGRKACQYLAEGVSVDIREILGACPDRTHHIDRSRPSFSKVFHANLRILSDPVDVEVRAWEKPLRRKSSFTKMKPKLEKLRRRASQIIHSTTFHEEEVEEGPVQSFFHLRPKTHEFG</sequence>
<dbReference type="Pfam" id="PF25877">
    <property type="entry name" value="WHD_SOWAH"/>
    <property type="match status" value="1"/>
</dbReference>
<dbReference type="EMBL" id="RHFK02000016">
    <property type="protein sequence ID" value="TWW64233.1"/>
    <property type="molecule type" value="Genomic_DNA"/>
</dbReference>
<keyword evidence="8" id="KW-1185">Reference proteome</keyword>
<evidence type="ECO:0000313" key="8">
    <source>
        <dbReference type="Proteomes" id="UP000324091"/>
    </source>
</evidence>
<dbReference type="PROSITE" id="PS50297">
    <property type="entry name" value="ANK_REP_REGION"/>
    <property type="match status" value="1"/>
</dbReference>
<proteinExistence type="inferred from homology"/>
<gene>
    <name evidence="7" type="ORF">D4764_03G0012410</name>
</gene>
<comment type="similarity">
    <text evidence="3">Belongs to the SOWAH family.</text>
</comment>
<organism evidence="7 8">
    <name type="scientific">Takifugu flavidus</name>
    <name type="common">sansaifugu</name>
    <dbReference type="NCBI Taxonomy" id="433684"/>
    <lineage>
        <taxon>Eukaryota</taxon>
        <taxon>Metazoa</taxon>
        <taxon>Chordata</taxon>
        <taxon>Craniata</taxon>
        <taxon>Vertebrata</taxon>
        <taxon>Euteleostomi</taxon>
        <taxon>Actinopterygii</taxon>
        <taxon>Neopterygii</taxon>
        <taxon>Teleostei</taxon>
        <taxon>Neoteleostei</taxon>
        <taxon>Acanthomorphata</taxon>
        <taxon>Eupercaria</taxon>
        <taxon>Tetraodontiformes</taxon>
        <taxon>Tetradontoidea</taxon>
        <taxon>Tetraodontidae</taxon>
        <taxon>Takifugu</taxon>
    </lineage>
</organism>
<dbReference type="Gene3D" id="1.25.40.20">
    <property type="entry name" value="Ankyrin repeat-containing domain"/>
    <property type="match status" value="1"/>
</dbReference>
<feature type="compositionally biased region" description="Low complexity" evidence="5">
    <location>
        <begin position="176"/>
        <end position="186"/>
    </location>
</feature>
<reference evidence="7 8" key="1">
    <citation type="submission" date="2019-04" db="EMBL/GenBank/DDBJ databases">
        <title>Chromosome genome assembly for Takifugu flavidus.</title>
        <authorList>
            <person name="Xiao S."/>
        </authorList>
    </citation>
    <scope>NUCLEOTIDE SEQUENCE [LARGE SCALE GENOMIC DNA]</scope>
    <source>
        <strain evidence="7">HTHZ2018</strain>
        <tissue evidence="7">Muscle</tissue>
    </source>
</reference>
<feature type="compositionally biased region" description="Gly residues" evidence="5">
    <location>
        <begin position="103"/>
        <end position="112"/>
    </location>
</feature>
<comment type="caution">
    <text evidence="7">The sequence shown here is derived from an EMBL/GenBank/DDBJ whole genome shotgun (WGS) entry which is preliminary data.</text>
</comment>
<dbReference type="InterPro" id="IPR058889">
    <property type="entry name" value="WHD_SOWAHA-C"/>
</dbReference>
<dbReference type="AlphaFoldDB" id="A0A5C6NAT5"/>
<feature type="region of interest" description="Disordered" evidence="5">
    <location>
        <begin position="102"/>
        <end position="136"/>
    </location>
</feature>
<dbReference type="PROSITE" id="PS50088">
    <property type="entry name" value="ANK_REPEAT"/>
    <property type="match status" value="1"/>
</dbReference>
<dbReference type="InterPro" id="IPR002110">
    <property type="entry name" value="Ankyrin_rpt"/>
</dbReference>
<evidence type="ECO:0000313" key="7">
    <source>
        <dbReference type="EMBL" id="TWW64233.1"/>
    </source>
</evidence>
<dbReference type="SMART" id="SM00248">
    <property type="entry name" value="ANK"/>
    <property type="match status" value="2"/>
</dbReference>
<dbReference type="PANTHER" id="PTHR14491">
    <property type="entry name" value="SOSONDOWAH, ISOFORM G"/>
    <property type="match status" value="1"/>
</dbReference>
<protein>
    <submittedName>
        <fullName evidence="7">Ankyrin repeat domain-containing protein SOWAHC</fullName>
    </submittedName>
</protein>
<keyword evidence="2 4" id="KW-0040">ANK repeat</keyword>
<dbReference type="SUPFAM" id="SSF48403">
    <property type="entry name" value="Ankyrin repeat"/>
    <property type="match status" value="1"/>
</dbReference>
<evidence type="ECO:0000256" key="5">
    <source>
        <dbReference type="SAM" id="MobiDB-lite"/>
    </source>
</evidence>
<evidence type="ECO:0000256" key="2">
    <source>
        <dbReference type="ARBA" id="ARBA00023043"/>
    </source>
</evidence>
<dbReference type="Pfam" id="PF12796">
    <property type="entry name" value="Ank_2"/>
    <property type="match status" value="1"/>
</dbReference>
<dbReference type="PANTHER" id="PTHR14491:SF4">
    <property type="entry name" value="ANKYRIN REPEAT DOMAIN-CONTAINING PROTEIN SOWAHC"/>
    <property type="match status" value="1"/>
</dbReference>
<dbReference type="InterPro" id="IPR036770">
    <property type="entry name" value="Ankyrin_rpt-contain_sf"/>
</dbReference>
<evidence type="ECO:0000259" key="6">
    <source>
        <dbReference type="Pfam" id="PF25877"/>
    </source>
</evidence>
<feature type="region of interest" description="Disordered" evidence="5">
    <location>
        <begin position="160"/>
        <end position="190"/>
    </location>
</feature>
<feature type="repeat" description="ANK" evidence="4">
    <location>
        <begin position="305"/>
        <end position="326"/>
    </location>
</feature>
<feature type="domain" description="SOWAHA-C winged helix-turn-helix" evidence="6">
    <location>
        <begin position="8"/>
        <end position="85"/>
    </location>
</feature>
<accession>A0A5C6NAT5</accession>